<feature type="transmembrane region" description="Helical" evidence="1">
    <location>
        <begin position="33"/>
        <end position="55"/>
    </location>
</feature>
<evidence type="ECO:0000313" key="3">
    <source>
        <dbReference type="Proteomes" id="UP001172109"/>
    </source>
</evidence>
<dbReference type="AlphaFoldDB" id="A0AAP4VMI4"/>
<evidence type="ECO:0000256" key="1">
    <source>
        <dbReference type="SAM" id="Phobius"/>
    </source>
</evidence>
<keyword evidence="1" id="KW-0812">Transmembrane</keyword>
<proteinExistence type="predicted"/>
<gene>
    <name evidence="2" type="ORF">QZM56_35970</name>
</gene>
<feature type="transmembrane region" description="Helical" evidence="1">
    <location>
        <begin position="108"/>
        <end position="129"/>
    </location>
</feature>
<dbReference type="EMBL" id="JAUJQS010000043">
    <property type="protein sequence ID" value="MDN7569909.1"/>
    <property type="molecule type" value="Genomic_DNA"/>
</dbReference>
<organism evidence="2 3">
    <name type="scientific">Burkholderia contaminans</name>
    <dbReference type="NCBI Taxonomy" id="488447"/>
    <lineage>
        <taxon>Bacteria</taxon>
        <taxon>Pseudomonadati</taxon>
        <taxon>Pseudomonadota</taxon>
        <taxon>Betaproteobacteria</taxon>
        <taxon>Burkholderiales</taxon>
        <taxon>Burkholderiaceae</taxon>
        <taxon>Burkholderia</taxon>
        <taxon>Burkholderia cepacia complex</taxon>
    </lineage>
</organism>
<sequence>MFRLTLMSASMFKFAAAFDRRVNDLVRGIASWNVMLVFSIVFMLGFYLILGSGVYEEHAKFMLLENGGFTALQVYRDQVIAHRLPLQAFMLESITGHGYAAGSTMLGLGLWMTFVVAPLVASIIFLARFEVRMTQRARIRQRLNKILANV</sequence>
<accession>A0AAP4VMI4</accession>
<comment type="caution">
    <text evidence="2">The sequence shown here is derived from an EMBL/GenBank/DDBJ whole genome shotgun (WGS) entry which is preliminary data.</text>
</comment>
<keyword evidence="1" id="KW-0472">Membrane</keyword>
<dbReference type="RefSeq" id="WP_025496467.1">
    <property type="nucleotide sequence ID" value="NZ_JAUJQS010000043.1"/>
</dbReference>
<evidence type="ECO:0000313" key="2">
    <source>
        <dbReference type="EMBL" id="MDN7569909.1"/>
    </source>
</evidence>
<dbReference type="Proteomes" id="UP001172109">
    <property type="component" value="Unassembled WGS sequence"/>
</dbReference>
<keyword evidence="1" id="KW-1133">Transmembrane helix</keyword>
<protein>
    <submittedName>
        <fullName evidence="2">Uncharacterized protein</fullName>
    </submittedName>
</protein>
<reference evidence="2" key="1">
    <citation type="submission" date="2023-07" db="EMBL/GenBank/DDBJ databases">
        <title>A collection of bacterial strains from the Burkholderia cepacia Research Laboratory and Repository.</title>
        <authorList>
            <person name="Lipuma J."/>
            <person name="Spilker T."/>
            <person name="Caverly L."/>
        </authorList>
    </citation>
    <scope>NUCLEOTIDE SEQUENCE</scope>
    <source>
        <strain evidence="2">AU44979</strain>
    </source>
</reference>
<name>A0AAP4VMI4_9BURK</name>